<evidence type="ECO:0008006" key="4">
    <source>
        <dbReference type="Google" id="ProtNLM"/>
    </source>
</evidence>
<evidence type="ECO:0000256" key="1">
    <source>
        <dbReference type="SAM" id="Coils"/>
    </source>
</evidence>
<dbReference type="OrthoDB" id="7166208at2"/>
<dbReference type="InterPro" id="IPR011009">
    <property type="entry name" value="Kinase-like_dom_sf"/>
</dbReference>
<protein>
    <recommendedName>
        <fullName evidence="4">Protein kinase domain-containing protein</fullName>
    </recommendedName>
</protein>
<evidence type="ECO:0000313" key="3">
    <source>
        <dbReference type="Proteomes" id="UP000229498"/>
    </source>
</evidence>
<organism evidence="2 3">
    <name type="scientific">Minwuia thermotolerans</name>
    <dbReference type="NCBI Taxonomy" id="2056226"/>
    <lineage>
        <taxon>Bacteria</taxon>
        <taxon>Pseudomonadati</taxon>
        <taxon>Pseudomonadota</taxon>
        <taxon>Alphaproteobacteria</taxon>
        <taxon>Minwuiales</taxon>
        <taxon>Minwuiaceae</taxon>
        <taxon>Minwuia</taxon>
    </lineage>
</organism>
<dbReference type="SUPFAM" id="SSF56112">
    <property type="entry name" value="Protein kinase-like (PK-like)"/>
    <property type="match status" value="1"/>
</dbReference>
<dbReference type="Proteomes" id="UP000229498">
    <property type="component" value="Unassembled WGS sequence"/>
</dbReference>
<gene>
    <name evidence="2" type="ORF">CVT23_00185</name>
</gene>
<dbReference type="EMBL" id="PHIG01000004">
    <property type="protein sequence ID" value="PJK31511.1"/>
    <property type="molecule type" value="Genomic_DNA"/>
</dbReference>
<keyword evidence="3" id="KW-1185">Reference proteome</keyword>
<reference evidence="2 3" key="1">
    <citation type="submission" date="2017-11" db="EMBL/GenBank/DDBJ databases">
        <title>Draft genome sequence of Rhizobiales bacterium SY3-13.</title>
        <authorList>
            <person name="Sun C."/>
        </authorList>
    </citation>
    <scope>NUCLEOTIDE SEQUENCE [LARGE SCALE GENOMIC DNA]</scope>
    <source>
        <strain evidence="2 3">SY3-13</strain>
    </source>
</reference>
<proteinExistence type="predicted"/>
<accession>A0A2M9G736</accession>
<feature type="coiled-coil region" evidence="1">
    <location>
        <begin position="609"/>
        <end position="639"/>
    </location>
</feature>
<dbReference type="AlphaFoldDB" id="A0A2M9G736"/>
<evidence type="ECO:0000313" key="2">
    <source>
        <dbReference type="EMBL" id="PJK31511.1"/>
    </source>
</evidence>
<dbReference type="RefSeq" id="WP_109794337.1">
    <property type="nucleotide sequence ID" value="NZ_PHIG01000004.1"/>
</dbReference>
<sequence length="676" mass="74925">MSGKKHTQNAPYIDDGRGLILGDRFRLDVGSALPHLSLPGADAVAVTDQLSGADEYYALLCKPGVHVRQSAADTLMTKEPRNMRLPQASGTVMLNDGRHFFAIVFDRRNAVPILSRYPRSGVPEKDLIQTVLPAVIGAMVDMKARAVLHRAIRHDTILVDRGGDVILDQCVVNLPGEQQPMVYEPISSALATEGARGEGVAADDCYALGVAALHLLTGEMPCKGMSAQEILSTKVTRGSYECLLQRRKFAAALQSLFAGTLTDEAIMRWSSEELKSWAAGSWDAPRPTIGGRRAIRPFLFRDRDYYSPELLAWALYTYPEDAMACIEAGRLLKWTRNVLDDNTAADLIQTAALSGEATREGPAADRHEIIARVCIALDPNGPLRFRDVVVTPSGIPGAIWTAFRNGNKDRIRTLNQLLSSPLLEEWSNMGSRAVRAALPGFVTSTIKSIMREEQKRGYGLERVLYEMLPRTPCIGESVLDAIVRSPAEMMLALNRRAEKNPQTGLEIGRHEAAFMAAQDKNIEKEVRALDARHTTRTAELVSLVEFYASVQRSHYRHPMPGMTRAFVAVLAPAASEIRSRLRRMVVEKKVESLAKRGDMAAMLEELDLNRTLEQDRVEFERAKDRLQRLDNLIAIVSANGPAQAILAKRRGYRYARLLSMSLAFLTGFYFTMIELL</sequence>
<keyword evidence="1" id="KW-0175">Coiled coil</keyword>
<dbReference type="Gene3D" id="1.10.510.10">
    <property type="entry name" value="Transferase(Phosphotransferase) domain 1"/>
    <property type="match status" value="1"/>
</dbReference>
<comment type="caution">
    <text evidence="2">The sequence shown here is derived from an EMBL/GenBank/DDBJ whole genome shotgun (WGS) entry which is preliminary data.</text>
</comment>
<name>A0A2M9G736_9PROT</name>